<accession>A0A919CBF9</accession>
<evidence type="ECO:0000313" key="4">
    <source>
        <dbReference type="EMBL" id="GHC98655.1"/>
    </source>
</evidence>
<dbReference type="SUPFAM" id="SSF53474">
    <property type="entry name" value="alpha/beta-Hydrolases"/>
    <property type="match status" value="1"/>
</dbReference>
<dbReference type="Gene3D" id="3.40.50.1820">
    <property type="entry name" value="alpha/beta hydrolase"/>
    <property type="match status" value="1"/>
</dbReference>
<proteinExistence type="predicted"/>
<keyword evidence="1" id="KW-0378">Hydrolase</keyword>
<dbReference type="Proteomes" id="UP000638353">
    <property type="component" value="Unassembled WGS sequence"/>
</dbReference>
<comment type="caution">
    <text evidence="4">The sequence shown here is derived from an EMBL/GenBank/DDBJ whole genome shotgun (WGS) entry which is preliminary data.</text>
</comment>
<name>A0A919CBF9_9ACTN</name>
<feature type="compositionally biased region" description="Pro residues" evidence="2">
    <location>
        <begin position="15"/>
        <end position="43"/>
    </location>
</feature>
<evidence type="ECO:0000313" key="5">
    <source>
        <dbReference type="Proteomes" id="UP000638353"/>
    </source>
</evidence>
<dbReference type="GO" id="GO:0016787">
    <property type="term" value="F:hydrolase activity"/>
    <property type="evidence" value="ECO:0007669"/>
    <property type="project" value="UniProtKB-KW"/>
</dbReference>
<organism evidence="4 5">
    <name type="scientific">Streptomyces finlayi</name>
    <dbReference type="NCBI Taxonomy" id="67296"/>
    <lineage>
        <taxon>Bacteria</taxon>
        <taxon>Bacillati</taxon>
        <taxon>Actinomycetota</taxon>
        <taxon>Actinomycetes</taxon>
        <taxon>Kitasatosporales</taxon>
        <taxon>Streptomycetaceae</taxon>
        <taxon>Streptomyces</taxon>
    </lineage>
</organism>
<dbReference type="EMBL" id="BMVC01000008">
    <property type="protein sequence ID" value="GHC98655.1"/>
    <property type="molecule type" value="Genomic_DNA"/>
</dbReference>
<evidence type="ECO:0000256" key="1">
    <source>
        <dbReference type="ARBA" id="ARBA00022801"/>
    </source>
</evidence>
<dbReference type="InterPro" id="IPR029058">
    <property type="entry name" value="AB_hydrolase_fold"/>
</dbReference>
<feature type="region of interest" description="Disordered" evidence="2">
    <location>
        <begin position="1"/>
        <end position="43"/>
    </location>
</feature>
<protein>
    <submittedName>
        <fullName evidence="4">Esterase</fullName>
    </submittedName>
</protein>
<dbReference type="PANTHER" id="PTHR48081">
    <property type="entry name" value="AB HYDROLASE SUPERFAMILY PROTEIN C4A8.06C"/>
    <property type="match status" value="1"/>
</dbReference>
<feature type="domain" description="Alpha/beta hydrolase fold-3" evidence="3">
    <location>
        <begin position="125"/>
        <end position="333"/>
    </location>
</feature>
<dbReference type="AlphaFoldDB" id="A0A919CBF9"/>
<dbReference type="PANTHER" id="PTHR48081:SF8">
    <property type="entry name" value="ALPHA_BETA HYDROLASE FOLD-3 DOMAIN-CONTAINING PROTEIN-RELATED"/>
    <property type="match status" value="1"/>
</dbReference>
<evidence type="ECO:0000256" key="2">
    <source>
        <dbReference type="SAM" id="MobiDB-lite"/>
    </source>
</evidence>
<gene>
    <name evidence="4" type="ORF">GCM10010334_41300</name>
</gene>
<dbReference type="Pfam" id="PF07859">
    <property type="entry name" value="Abhydrolase_3"/>
    <property type="match status" value="1"/>
</dbReference>
<reference evidence="4" key="1">
    <citation type="journal article" date="2014" name="Int. J. Syst. Evol. Microbiol.">
        <title>Complete genome sequence of Corynebacterium casei LMG S-19264T (=DSM 44701T), isolated from a smear-ripened cheese.</title>
        <authorList>
            <consortium name="US DOE Joint Genome Institute (JGI-PGF)"/>
            <person name="Walter F."/>
            <person name="Albersmeier A."/>
            <person name="Kalinowski J."/>
            <person name="Ruckert C."/>
        </authorList>
    </citation>
    <scope>NUCLEOTIDE SEQUENCE</scope>
    <source>
        <strain evidence="4">JCM 4637</strain>
    </source>
</reference>
<sequence length="366" mass="38368">MRGMEPWSRSEDRTPPGPDGGPLPSPTGGPLPAPGCGPLPVPALDPELAVVRADLGPLEPLTPHNLAARQERDATSRPRPTAAELSADGRFTVSEVRVPGPPGAPEVTLVSARPAGPTGPLPLLYYLHGGAMVMGNAWSVLPTVLREWAEPLGLAVLSVEYRLAPATRYPGALEDCWAGLTWAVEHADALGIDPGRIVLGGKSAGGGLTAALALLTRDRPGGPSPVGQLLISPMLDDRNDTHSAHQMSGRDIWDRTSNSTAWQAVLGDLHGTADLSPYAAPARATNLSGLPPAYVEVGSAEVFRDEGVAYANGIWQAGGDAELHVWPGACHGFDGLASRAALTRDARDTRTRWLRRRLAVSPPGPR</sequence>
<dbReference type="InterPro" id="IPR013094">
    <property type="entry name" value="AB_hydrolase_3"/>
</dbReference>
<reference evidence="4" key="2">
    <citation type="submission" date="2020-09" db="EMBL/GenBank/DDBJ databases">
        <authorList>
            <person name="Sun Q."/>
            <person name="Ohkuma M."/>
        </authorList>
    </citation>
    <scope>NUCLEOTIDE SEQUENCE</scope>
    <source>
        <strain evidence="4">JCM 4637</strain>
    </source>
</reference>
<dbReference type="InterPro" id="IPR050300">
    <property type="entry name" value="GDXG_lipolytic_enzyme"/>
</dbReference>
<feature type="region of interest" description="Disordered" evidence="2">
    <location>
        <begin position="58"/>
        <end position="84"/>
    </location>
</feature>
<evidence type="ECO:0000259" key="3">
    <source>
        <dbReference type="Pfam" id="PF07859"/>
    </source>
</evidence>